<dbReference type="Pfam" id="PF00089">
    <property type="entry name" value="Trypsin"/>
    <property type="match status" value="1"/>
</dbReference>
<keyword evidence="1" id="KW-1015">Disulfide bond</keyword>
<dbReference type="PANTHER" id="PTHR24252:SF7">
    <property type="entry name" value="HYALIN"/>
    <property type="match status" value="1"/>
</dbReference>
<dbReference type="PROSITE" id="PS00135">
    <property type="entry name" value="TRYPSIN_SER"/>
    <property type="match status" value="1"/>
</dbReference>
<protein>
    <submittedName>
        <fullName evidence="5">Venom polypeptide</fullName>
    </submittedName>
</protein>
<name>A0A3G5BIF7_DOLGE</name>
<keyword evidence="2" id="KW-0645">Protease</keyword>
<evidence type="ECO:0000259" key="4">
    <source>
        <dbReference type="PROSITE" id="PS50240"/>
    </source>
</evidence>
<keyword evidence="2" id="KW-0720">Serine protease</keyword>
<dbReference type="InterPro" id="IPR001314">
    <property type="entry name" value="Peptidase_S1A"/>
</dbReference>
<dbReference type="PANTHER" id="PTHR24252">
    <property type="entry name" value="ACROSIN-RELATED"/>
    <property type="match status" value="1"/>
</dbReference>
<dbReference type="SUPFAM" id="SSF50494">
    <property type="entry name" value="Trypsin-like serine proteases"/>
    <property type="match status" value="1"/>
</dbReference>
<feature type="signal peptide" evidence="3">
    <location>
        <begin position="1"/>
        <end position="17"/>
    </location>
</feature>
<dbReference type="InterPro" id="IPR033116">
    <property type="entry name" value="TRYPSIN_SER"/>
</dbReference>
<dbReference type="GO" id="GO:0004252">
    <property type="term" value="F:serine-type endopeptidase activity"/>
    <property type="evidence" value="ECO:0007669"/>
    <property type="project" value="InterPro"/>
</dbReference>
<evidence type="ECO:0000256" key="3">
    <source>
        <dbReference type="SAM" id="SignalP"/>
    </source>
</evidence>
<proteinExistence type="evidence at transcript level"/>
<dbReference type="PROSITE" id="PS00134">
    <property type="entry name" value="TRYPSIN_HIS"/>
    <property type="match status" value="1"/>
</dbReference>
<dbReference type="AlphaFoldDB" id="A0A3G5BIF7"/>
<dbReference type="InterPro" id="IPR001254">
    <property type="entry name" value="Trypsin_dom"/>
</dbReference>
<dbReference type="SMART" id="SM00020">
    <property type="entry name" value="Tryp_SPc"/>
    <property type="match status" value="1"/>
</dbReference>
<dbReference type="FunFam" id="2.40.10.10:FF:000068">
    <property type="entry name" value="transmembrane protease serine 2"/>
    <property type="match status" value="1"/>
</dbReference>
<organism evidence="5">
    <name type="scientific">Dolopus genitalis</name>
    <name type="common">Giant Australian assassin fly</name>
    <name type="synonym">Asilus genitalis</name>
    <dbReference type="NCBI Taxonomy" id="2488630"/>
    <lineage>
        <taxon>Eukaryota</taxon>
        <taxon>Metazoa</taxon>
        <taxon>Ecdysozoa</taxon>
        <taxon>Arthropoda</taxon>
        <taxon>Hexapoda</taxon>
        <taxon>Insecta</taxon>
        <taxon>Pterygota</taxon>
        <taxon>Neoptera</taxon>
        <taxon>Endopterygota</taxon>
        <taxon>Diptera</taxon>
        <taxon>Brachycera</taxon>
        <taxon>Muscomorpha</taxon>
        <taxon>Asiloidea</taxon>
        <taxon>Asilidae</taxon>
        <taxon>Asilinae</taxon>
        <taxon>Dolopus</taxon>
    </lineage>
</organism>
<reference evidence="5" key="1">
    <citation type="journal article" date="2018" name="Toxins">
        <title>Buzz kill: function and proteomic composition of venom from the giant assassin fly Dolopus genitalis (Diptera: Asilidae).</title>
        <authorList>
            <person name="Walker A.A."/>
            <person name="Dobson J."/>
            <person name="Jin J."/>
            <person name="Robinson S.D."/>
            <person name="Herzig V."/>
            <person name="Vetter I."/>
            <person name="King G.F."/>
            <person name="Fry B.G."/>
        </authorList>
    </citation>
    <scope>NUCLEOTIDE SEQUENCE</scope>
    <source>
        <strain evidence="5">Dg49</strain>
        <tissue evidence="5">Venom/thoracic glands</tissue>
    </source>
</reference>
<sequence length="275" mass="30635">MNSFASILFVLATSVLALPVRGNRIQKFITGGDPARPAQFPFQVGVQTRKVSQEGYEYNAWCGGSLISDEWVLTAAHCLYGGISGEIYLGATDLSRDEPGRIVINVPKENLYVYENYIPQQIRNDIALVKLPQRVQLNEYIQIVNLPRRSQMAESFIKQIGWISGWGKLGDEKGSTEQLQYTRRWILPHEYCDYSYGGFYAPLVQVCVDGSHGISACNGDSGGPLTIEEDDGTRTLVGATSYGQVYCEKGLPSVYTRVTAFLDWIIEKTGIKLRD</sequence>
<dbReference type="InterPro" id="IPR043504">
    <property type="entry name" value="Peptidase_S1_PA_chymotrypsin"/>
</dbReference>
<keyword evidence="2" id="KW-0378">Hydrolase</keyword>
<dbReference type="InterPro" id="IPR018114">
    <property type="entry name" value="TRYPSIN_HIS"/>
</dbReference>
<keyword evidence="3" id="KW-0732">Signal</keyword>
<evidence type="ECO:0000256" key="1">
    <source>
        <dbReference type="ARBA" id="ARBA00023157"/>
    </source>
</evidence>
<feature type="domain" description="Peptidase S1" evidence="4">
    <location>
        <begin position="29"/>
        <end position="270"/>
    </location>
</feature>
<feature type="chain" id="PRO_5017954941" evidence="3">
    <location>
        <begin position="18"/>
        <end position="275"/>
    </location>
</feature>
<accession>A0A3G5BIF7</accession>
<dbReference type="GO" id="GO:0006508">
    <property type="term" value="P:proteolysis"/>
    <property type="evidence" value="ECO:0007669"/>
    <property type="project" value="UniProtKB-KW"/>
</dbReference>
<dbReference type="EMBL" id="MK075167">
    <property type="protein sequence ID" value="AYV99570.1"/>
    <property type="molecule type" value="mRNA"/>
</dbReference>
<dbReference type="Gene3D" id="2.40.10.10">
    <property type="entry name" value="Trypsin-like serine proteases"/>
    <property type="match status" value="1"/>
</dbReference>
<dbReference type="PROSITE" id="PS50240">
    <property type="entry name" value="TRYPSIN_DOM"/>
    <property type="match status" value="1"/>
</dbReference>
<evidence type="ECO:0000313" key="5">
    <source>
        <dbReference type="EMBL" id="AYV99570.1"/>
    </source>
</evidence>
<dbReference type="PRINTS" id="PR00722">
    <property type="entry name" value="CHYMOTRYPSIN"/>
</dbReference>
<dbReference type="CDD" id="cd00190">
    <property type="entry name" value="Tryp_SPc"/>
    <property type="match status" value="1"/>
</dbReference>
<dbReference type="InterPro" id="IPR009003">
    <property type="entry name" value="Peptidase_S1_PA"/>
</dbReference>
<evidence type="ECO:0000256" key="2">
    <source>
        <dbReference type="RuleBase" id="RU363034"/>
    </source>
</evidence>